<dbReference type="EMBL" id="BONX01000025">
    <property type="protein sequence ID" value="GIG97298.1"/>
    <property type="molecule type" value="Genomic_DNA"/>
</dbReference>
<dbReference type="SUPFAM" id="SSF54285">
    <property type="entry name" value="MoaD/ThiS"/>
    <property type="match status" value="1"/>
</dbReference>
<dbReference type="Pfam" id="PF02597">
    <property type="entry name" value="ThiS"/>
    <property type="match status" value="1"/>
</dbReference>
<evidence type="ECO:0008006" key="3">
    <source>
        <dbReference type="Google" id="ProtNLM"/>
    </source>
</evidence>
<evidence type="ECO:0000313" key="2">
    <source>
        <dbReference type="Proteomes" id="UP000621500"/>
    </source>
</evidence>
<organism evidence="1 2">
    <name type="scientific">Plantactinospora mayteni</name>
    <dbReference type="NCBI Taxonomy" id="566021"/>
    <lineage>
        <taxon>Bacteria</taxon>
        <taxon>Bacillati</taxon>
        <taxon>Actinomycetota</taxon>
        <taxon>Actinomycetes</taxon>
        <taxon>Micromonosporales</taxon>
        <taxon>Micromonosporaceae</taxon>
        <taxon>Plantactinospora</taxon>
    </lineage>
</organism>
<dbReference type="NCBIfam" id="TIGR01687">
    <property type="entry name" value="moaD_arch"/>
    <property type="match status" value="1"/>
</dbReference>
<name>A0ABQ4ERK9_9ACTN</name>
<proteinExistence type="predicted"/>
<dbReference type="InterPro" id="IPR003749">
    <property type="entry name" value="ThiS/MoaD-like"/>
</dbReference>
<dbReference type="InterPro" id="IPR010038">
    <property type="entry name" value="MoaD_arc-typ"/>
</dbReference>
<keyword evidence="2" id="KW-1185">Reference proteome</keyword>
<accession>A0ABQ4ERK9</accession>
<dbReference type="InterPro" id="IPR016155">
    <property type="entry name" value="Mopterin_synth/thiamin_S_b"/>
</dbReference>
<reference evidence="1 2" key="1">
    <citation type="submission" date="2021-01" db="EMBL/GenBank/DDBJ databases">
        <title>Whole genome shotgun sequence of Plantactinospora mayteni NBRC 109088.</title>
        <authorList>
            <person name="Komaki H."/>
            <person name="Tamura T."/>
        </authorList>
    </citation>
    <scope>NUCLEOTIDE SEQUENCE [LARGE SCALE GENOMIC DNA]</scope>
    <source>
        <strain evidence="1 2">NBRC 109088</strain>
    </source>
</reference>
<dbReference type="PANTHER" id="PTHR38031">
    <property type="entry name" value="SULFUR CARRIER PROTEIN SLR0821-RELATED"/>
    <property type="match status" value="1"/>
</dbReference>
<dbReference type="InterPro" id="IPR012675">
    <property type="entry name" value="Beta-grasp_dom_sf"/>
</dbReference>
<evidence type="ECO:0000313" key="1">
    <source>
        <dbReference type="EMBL" id="GIG97298.1"/>
    </source>
</evidence>
<protein>
    <recommendedName>
        <fullName evidence="3">MoaD/ThiS family protein</fullName>
    </recommendedName>
</protein>
<sequence length="135" mass="13478">MAIEVRIPTILRSYTGGAKVVEGSGDSINDLLSDLDGKYSGLRGRLVTEQGALHRFVNVYVNDEDVRFLGALDAKLSDGDTVTILPAVAGGAFGFAAAAAIIGHGAAAAAVVGHSAAASAMIGHGTSAPASSAAR</sequence>
<gene>
    <name evidence="1" type="ORF">Pma05_38710</name>
</gene>
<dbReference type="PANTHER" id="PTHR38031:SF1">
    <property type="entry name" value="SULFUR CARRIER PROTEIN CYSO"/>
    <property type="match status" value="1"/>
</dbReference>
<comment type="caution">
    <text evidence="1">The sequence shown here is derived from an EMBL/GenBank/DDBJ whole genome shotgun (WGS) entry which is preliminary data.</text>
</comment>
<dbReference type="Gene3D" id="3.10.20.30">
    <property type="match status" value="1"/>
</dbReference>
<dbReference type="RefSeq" id="WP_203858813.1">
    <property type="nucleotide sequence ID" value="NZ_BAAAZQ010000036.1"/>
</dbReference>
<dbReference type="Proteomes" id="UP000621500">
    <property type="component" value="Unassembled WGS sequence"/>
</dbReference>
<dbReference type="InterPro" id="IPR052045">
    <property type="entry name" value="Sulfur_Carrier/Prot_Modifier"/>
</dbReference>